<dbReference type="RefSeq" id="WP_208008740.1">
    <property type="nucleotide sequence ID" value="NZ_CP071796.1"/>
</dbReference>
<keyword evidence="2" id="KW-1185">Reference proteome</keyword>
<evidence type="ECO:0000313" key="1">
    <source>
        <dbReference type="EMBL" id="QTD44987.1"/>
    </source>
</evidence>
<dbReference type="KEGG" id="otd:J1M35_18380"/>
<reference evidence="1" key="1">
    <citation type="submission" date="2021-03" db="EMBL/GenBank/DDBJ databases">
        <title>Ottowia sp. 27C isolated from the cloaca of a Giant Asian pond turtle (Heosemys grandis).</title>
        <authorList>
            <person name="Spergser J."/>
            <person name="Busse H.-J."/>
        </authorList>
    </citation>
    <scope>NUCLEOTIDE SEQUENCE</scope>
    <source>
        <strain evidence="1">27C</strain>
    </source>
</reference>
<protein>
    <submittedName>
        <fullName evidence="1">Uncharacterized protein</fullName>
    </submittedName>
</protein>
<proteinExistence type="predicted"/>
<dbReference type="Proteomes" id="UP000663903">
    <property type="component" value="Chromosome"/>
</dbReference>
<accession>A0A975H5I9</accession>
<organism evidence="1 2">
    <name type="scientific">Ottowia testudinis</name>
    <dbReference type="NCBI Taxonomy" id="2816950"/>
    <lineage>
        <taxon>Bacteria</taxon>
        <taxon>Pseudomonadati</taxon>
        <taxon>Pseudomonadota</taxon>
        <taxon>Betaproteobacteria</taxon>
        <taxon>Burkholderiales</taxon>
        <taxon>Comamonadaceae</taxon>
        <taxon>Ottowia</taxon>
    </lineage>
</organism>
<name>A0A975H5I9_9BURK</name>
<dbReference type="EMBL" id="CP071796">
    <property type="protein sequence ID" value="QTD44987.1"/>
    <property type="molecule type" value="Genomic_DNA"/>
</dbReference>
<gene>
    <name evidence="1" type="ORF">J1M35_18380</name>
</gene>
<evidence type="ECO:0000313" key="2">
    <source>
        <dbReference type="Proteomes" id="UP000663903"/>
    </source>
</evidence>
<dbReference type="AlphaFoldDB" id="A0A975H5I9"/>
<sequence length="124" mass="13905">MKQNPTTIPATRNECYGFWGTMREQAMQAWPLALQAIAKTTGEDFDSARAFLDSRHGRHFADDVSNGLFKGLSLQDAIDAAVTQWMTWRIDWRTARDHGIPRGLPYLTGFVIQSATAVEMEEAA</sequence>